<name>A0ABP2J374_9STRE</name>
<evidence type="ECO:0000313" key="1">
    <source>
        <dbReference type="EMBL" id="EFO53885.1"/>
    </source>
</evidence>
<dbReference type="EMBL" id="AEDY01000084">
    <property type="protein sequence ID" value="EFO53885.1"/>
    <property type="molecule type" value="Genomic_DNA"/>
</dbReference>
<organism evidence="1">
    <name type="scientific">Streptococcus infantis SK1302</name>
    <dbReference type="NCBI Taxonomy" id="871237"/>
    <lineage>
        <taxon>Bacteria</taxon>
        <taxon>Bacillati</taxon>
        <taxon>Bacillota</taxon>
        <taxon>Bacilli</taxon>
        <taxon>Lactobacillales</taxon>
        <taxon>Streptococcaceae</taxon>
        <taxon>Streptococcus</taxon>
    </lineage>
</organism>
<gene>
    <name evidence="1" type="ORF">SIN_1399</name>
</gene>
<accession>A0ABP2J374</accession>
<reference evidence="1" key="1">
    <citation type="submission" date="2010-09" db="EMBL/GenBank/DDBJ databases">
        <authorList>
            <person name="Daugherty S.C."/>
            <person name="Kilian M."/>
            <person name="Tettelin H."/>
        </authorList>
    </citation>
    <scope>NUCLEOTIDE SEQUENCE [LARGE SCALE GENOMIC DNA]</scope>
    <source>
        <strain evidence="1">SK1302</strain>
    </source>
</reference>
<sequence>MGLHLSNELSYLYYTLKLSNRDKLPVFSGIFLVNNFS</sequence>
<proteinExistence type="predicted"/>
<comment type="caution">
    <text evidence="1">The sequence shown here is derived from an EMBL/GenBank/DDBJ whole genome shotgun (WGS) entry which is preliminary data.</text>
</comment>
<protein>
    <submittedName>
        <fullName evidence="1">Uncharacterized protein</fullName>
    </submittedName>
</protein>